<name>A0A934MP20_9BACL</name>
<dbReference type="AlphaFoldDB" id="A0A934MP20"/>
<keyword evidence="2" id="KW-1185">Reference proteome</keyword>
<proteinExistence type="predicted"/>
<comment type="caution">
    <text evidence="1">The sequence shown here is derived from an EMBL/GenBank/DDBJ whole genome shotgun (WGS) entry which is preliminary data.</text>
</comment>
<dbReference type="EMBL" id="JAELUP010000008">
    <property type="protein sequence ID" value="MBJ6360428.1"/>
    <property type="molecule type" value="Genomic_DNA"/>
</dbReference>
<evidence type="ECO:0000313" key="1">
    <source>
        <dbReference type="EMBL" id="MBJ6360428.1"/>
    </source>
</evidence>
<evidence type="ECO:0000313" key="2">
    <source>
        <dbReference type="Proteomes" id="UP000640274"/>
    </source>
</evidence>
<dbReference type="Proteomes" id="UP000640274">
    <property type="component" value="Unassembled WGS sequence"/>
</dbReference>
<gene>
    <name evidence="1" type="ORF">JFN88_03705</name>
</gene>
<reference evidence="1" key="1">
    <citation type="submission" date="2020-12" db="EMBL/GenBank/DDBJ databases">
        <authorList>
            <person name="Huq M.A."/>
        </authorList>
    </citation>
    <scope>NUCLEOTIDE SEQUENCE</scope>
    <source>
        <strain evidence="1">MAHUQ-46</strain>
    </source>
</reference>
<accession>A0A934MP20</accession>
<sequence length="58" mass="6869">MYCKVIENGCNGSSNCFQAIMESHRQYNSYGTSVAINFKHSKRNCPHRESNFRHYCRY</sequence>
<organism evidence="1 2">
    <name type="scientific">Paenibacillus roseus</name>
    <dbReference type="NCBI Taxonomy" id="2798579"/>
    <lineage>
        <taxon>Bacteria</taxon>
        <taxon>Bacillati</taxon>
        <taxon>Bacillota</taxon>
        <taxon>Bacilli</taxon>
        <taxon>Bacillales</taxon>
        <taxon>Paenibacillaceae</taxon>
        <taxon>Paenibacillus</taxon>
    </lineage>
</organism>
<protein>
    <submittedName>
        <fullName evidence="1">Uncharacterized protein</fullName>
    </submittedName>
</protein>